<proteinExistence type="inferred from homology"/>
<keyword evidence="5" id="KW-0378">Hydrolase</keyword>
<evidence type="ECO:0000256" key="1">
    <source>
        <dbReference type="ARBA" id="ARBA00009547"/>
    </source>
</evidence>
<keyword evidence="2" id="KW-0540">Nuclease</keyword>
<dbReference type="GO" id="GO:0004519">
    <property type="term" value="F:endonuclease activity"/>
    <property type="evidence" value="ECO:0007669"/>
    <property type="project" value="UniProtKB-KW"/>
</dbReference>
<dbReference type="Gene3D" id="1.10.575.10">
    <property type="entry name" value="P1 Nuclease"/>
    <property type="match status" value="1"/>
</dbReference>
<protein>
    <submittedName>
        <fullName evidence="9">Phospholipase C/P1 nuclease, core</fullName>
    </submittedName>
</protein>
<keyword evidence="7" id="KW-0325">Glycoprotein</keyword>
<evidence type="ECO:0000313" key="9">
    <source>
        <dbReference type="EMBL" id="KHN98832.1"/>
    </source>
</evidence>
<dbReference type="Pfam" id="PF02265">
    <property type="entry name" value="S1-P1_nuclease"/>
    <property type="match status" value="1"/>
</dbReference>
<dbReference type="HOGENOM" id="CLU_556771_0_0_1"/>
<dbReference type="CDD" id="cd11010">
    <property type="entry name" value="S1-P1_nuclease"/>
    <property type="match status" value="1"/>
</dbReference>
<comment type="caution">
    <text evidence="9">The sequence shown here is derived from an EMBL/GenBank/DDBJ whole genome shotgun (WGS) entry which is preliminary data.</text>
</comment>
<dbReference type="GO" id="GO:0006308">
    <property type="term" value="P:DNA catabolic process"/>
    <property type="evidence" value="ECO:0007669"/>
    <property type="project" value="InterPro"/>
</dbReference>
<sequence>MEAPAATKADGAKETMSQKCRKDEKTKRRRDRSVPWLTRSMAEERCERLWGEVKRQATAFSVDYFLSARSNGTQVADGSVSLAPAWRLAPDSQTTDCTALHCTVSTEQRAATSGQRQQVNRLGHLGAGLDSGASAGARADEPTPETLARVGAQFCPSQASTPKLKHLLSRCPSFPAISAILESINDTMKSSVPVLAFGLASVPGTVGWGSLGHITTAYLAGHFVANTTEAFFKDLLRSQDDDYMAKVASWADSIRYTKWGRFTKNFHFIDAHDDPPRSCNVDFNRDCKADGCVISALANYTKQSLDPSLPAWRRAQAAKFVIHFVGDLHQPLHNEDVALGGNRIQVLWDGKAYNLHHVWDTSIAEKWIGGMRGKPYPLAEKWASQLAGEINDGKFATEKEAWLKTLNFTDAVETAMAWSREANAFVCTHVLPAGPEAIVGQELGGEYFNKAGPVIEKQVARAGFRMAAWLDSIARGFAATKVDEPVSLEL</sequence>
<comment type="similarity">
    <text evidence="1">Belongs to the nuclease type I family.</text>
</comment>
<evidence type="ECO:0000256" key="3">
    <source>
        <dbReference type="ARBA" id="ARBA00022723"/>
    </source>
</evidence>
<evidence type="ECO:0000256" key="2">
    <source>
        <dbReference type="ARBA" id="ARBA00022722"/>
    </source>
</evidence>
<evidence type="ECO:0000256" key="4">
    <source>
        <dbReference type="ARBA" id="ARBA00022759"/>
    </source>
</evidence>
<name>A0A0B2WZI6_METAS</name>
<keyword evidence="3" id="KW-0479">Metal-binding</keyword>
<dbReference type="GO" id="GO:0016788">
    <property type="term" value="F:hydrolase activity, acting on ester bonds"/>
    <property type="evidence" value="ECO:0007669"/>
    <property type="project" value="InterPro"/>
</dbReference>
<evidence type="ECO:0000313" key="10">
    <source>
        <dbReference type="Proteomes" id="UP000030816"/>
    </source>
</evidence>
<dbReference type="AlphaFoldDB" id="A0A0B2WZI6"/>
<dbReference type="InterPro" id="IPR003154">
    <property type="entry name" value="S1/P1nuclease"/>
</dbReference>
<dbReference type="EMBL" id="AZHE01000006">
    <property type="protein sequence ID" value="KHN98832.1"/>
    <property type="molecule type" value="Genomic_DNA"/>
</dbReference>
<dbReference type="InterPro" id="IPR008947">
    <property type="entry name" value="PLipase_C/P1_nuclease_dom_sf"/>
</dbReference>
<gene>
    <name evidence="9" type="ORF">MAM_03294</name>
</gene>
<dbReference type="PANTHER" id="PTHR33146">
    <property type="entry name" value="ENDONUCLEASE 4"/>
    <property type="match status" value="1"/>
</dbReference>
<keyword evidence="4" id="KW-0255">Endonuclease</keyword>
<dbReference type="GO" id="GO:0046872">
    <property type="term" value="F:metal ion binding"/>
    <property type="evidence" value="ECO:0007669"/>
    <property type="project" value="UniProtKB-KW"/>
</dbReference>
<accession>A0A0B2WZI6</accession>
<feature type="region of interest" description="Disordered" evidence="8">
    <location>
        <begin position="1"/>
        <end position="35"/>
    </location>
</feature>
<evidence type="ECO:0000256" key="5">
    <source>
        <dbReference type="ARBA" id="ARBA00022801"/>
    </source>
</evidence>
<evidence type="ECO:0000256" key="7">
    <source>
        <dbReference type="ARBA" id="ARBA00023180"/>
    </source>
</evidence>
<dbReference type="RefSeq" id="XP_040679898.1">
    <property type="nucleotide sequence ID" value="XM_040822093.1"/>
</dbReference>
<evidence type="ECO:0000256" key="8">
    <source>
        <dbReference type="SAM" id="MobiDB-lite"/>
    </source>
</evidence>
<dbReference type="PANTHER" id="PTHR33146:SF26">
    <property type="entry name" value="ENDONUCLEASE 4"/>
    <property type="match status" value="1"/>
</dbReference>
<dbReference type="STRING" id="1081103.A0A0B2WZI6"/>
<dbReference type="SUPFAM" id="SSF48537">
    <property type="entry name" value="Phospholipase C/P1 nuclease"/>
    <property type="match status" value="1"/>
</dbReference>
<organism evidence="9 10">
    <name type="scientific">Metarhizium album (strain ARSEF 1941)</name>
    <dbReference type="NCBI Taxonomy" id="1081103"/>
    <lineage>
        <taxon>Eukaryota</taxon>
        <taxon>Fungi</taxon>
        <taxon>Dikarya</taxon>
        <taxon>Ascomycota</taxon>
        <taxon>Pezizomycotina</taxon>
        <taxon>Sordariomycetes</taxon>
        <taxon>Hypocreomycetidae</taxon>
        <taxon>Hypocreales</taxon>
        <taxon>Clavicipitaceae</taxon>
        <taxon>Metarhizium</taxon>
    </lineage>
</organism>
<dbReference type="GeneID" id="63737749"/>
<dbReference type="GO" id="GO:0003676">
    <property type="term" value="F:nucleic acid binding"/>
    <property type="evidence" value="ECO:0007669"/>
    <property type="project" value="InterPro"/>
</dbReference>
<dbReference type="OrthoDB" id="441446at2759"/>
<evidence type="ECO:0000256" key="6">
    <source>
        <dbReference type="ARBA" id="ARBA00023157"/>
    </source>
</evidence>
<dbReference type="Proteomes" id="UP000030816">
    <property type="component" value="Unassembled WGS sequence"/>
</dbReference>
<keyword evidence="10" id="KW-1185">Reference proteome</keyword>
<reference evidence="9 10" key="1">
    <citation type="journal article" date="2014" name="Proc. Natl. Acad. Sci. U.S.A.">
        <title>Trajectory and genomic determinants of fungal-pathogen speciation and host adaptation.</title>
        <authorList>
            <person name="Hu X."/>
            <person name="Xiao G."/>
            <person name="Zheng P."/>
            <person name="Shang Y."/>
            <person name="Su Y."/>
            <person name="Zhang X."/>
            <person name="Liu X."/>
            <person name="Zhan S."/>
            <person name="St Leger R.J."/>
            <person name="Wang C."/>
        </authorList>
    </citation>
    <scope>NUCLEOTIDE SEQUENCE [LARGE SCALE GENOMIC DNA]</scope>
    <source>
        <strain evidence="9 10">ARSEF 1941</strain>
    </source>
</reference>
<keyword evidence="6" id="KW-1015">Disulfide bond</keyword>